<protein>
    <submittedName>
        <fullName evidence="2">Bacterial regulatory protein, arsR family</fullName>
    </submittedName>
</protein>
<dbReference type="GO" id="GO:0003700">
    <property type="term" value="F:DNA-binding transcription factor activity"/>
    <property type="evidence" value="ECO:0007669"/>
    <property type="project" value="InterPro"/>
</dbReference>
<reference evidence="2 3" key="1">
    <citation type="submission" date="2011-11" db="EMBL/GenBank/DDBJ databases">
        <title>Complete sequence of Spirochaeta sp. grapes.</title>
        <authorList>
            <consortium name="US DOE Joint Genome Institute"/>
            <person name="Lucas S."/>
            <person name="Han J."/>
            <person name="Lapidus A."/>
            <person name="Cheng J.-F."/>
            <person name="Goodwin L."/>
            <person name="Pitluck S."/>
            <person name="Peters L."/>
            <person name="Ovchinnikova G."/>
            <person name="Munk A.C."/>
            <person name="Detter J.C."/>
            <person name="Han C."/>
            <person name="Tapia R."/>
            <person name="Land M."/>
            <person name="Hauser L."/>
            <person name="Kyrpides N."/>
            <person name="Ivanova N."/>
            <person name="Pagani I."/>
            <person name="Ritalahtilisa K."/>
            <person name="Loeffler F."/>
            <person name="Woyke T."/>
        </authorList>
    </citation>
    <scope>NUCLEOTIDE SEQUENCE [LARGE SCALE GENOMIC DNA]</scope>
    <source>
        <strain evidence="3">ATCC BAA-1885 / DSM 22778 / Grapes</strain>
    </source>
</reference>
<dbReference type="SMART" id="SM00418">
    <property type="entry name" value="HTH_ARSR"/>
    <property type="match status" value="1"/>
</dbReference>
<dbReference type="SUPFAM" id="SSF46785">
    <property type="entry name" value="Winged helix' DNA-binding domain"/>
    <property type="match status" value="1"/>
</dbReference>
<dbReference type="HOGENOM" id="CLU_1389428_0_0_12"/>
<dbReference type="eggNOG" id="COG2345">
    <property type="taxonomic scope" value="Bacteria"/>
</dbReference>
<evidence type="ECO:0000259" key="1">
    <source>
        <dbReference type="SMART" id="SM00418"/>
    </source>
</evidence>
<proteinExistence type="predicted"/>
<keyword evidence="3" id="KW-1185">Reference proteome</keyword>
<dbReference type="RefSeq" id="WP_014270547.1">
    <property type="nucleotide sequence ID" value="NC_016633.1"/>
</dbReference>
<dbReference type="AlphaFoldDB" id="G8QYS7"/>
<dbReference type="KEGG" id="sgp:SpiGrapes_1910"/>
<name>G8QYS7_SPHPG</name>
<dbReference type="Gene3D" id="1.10.10.10">
    <property type="entry name" value="Winged helix-like DNA-binding domain superfamily/Winged helix DNA-binding domain"/>
    <property type="match status" value="1"/>
</dbReference>
<evidence type="ECO:0000313" key="2">
    <source>
        <dbReference type="EMBL" id="AEV29704.1"/>
    </source>
</evidence>
<dbReference type="CDD" id="cd00090">
    <property type="entry name" value="HTH_ARSR"/>
    <property type="match status" value="1"/>
</dbReference>
<dbReference type="InterPro" id="IPR036390">
    <property type="entry name" value="WH_DNA-bd_sf"/>
</dbReference>
<dbReference type="Pfam" id="PF12840">
    <property type="entry name" value="HTH_20"/>
    <property type="match status" value="1"/>
</dbReference>
<organism evidence="2 3">
    <name type="scientific">Sphaerochaeta pleomorpha (strain ATCC BAA-1885 / DSM 22778 / Grapes)</name>
    <dbReference type="NCBI Taxonomy" id="158190"/>
    <lineage>
        <taxon>Bacteria</taxon>
        <taxon>Pseudomonadati</taxon>
        <taxon>Spirochaetota</taxon>
        <taxon>Spirochaetia</taxon>
        <taxon>Spirochaetales</taxon>
        <taxon>Sphaerochaetaceae</taxon>
        <taxon>Sphaerochaeta</taxon>
    </lineage>
</organism>
<feature type="domain" description="HTH arsR-type" evidence="1">
    <location>
        <begin position="10"/>
        <end position="83"/>
    </location>
</feature>
<sequence>MNTITLTTTEQLKIFMQPTRQKILQLLSVNGPMTPKMVANALEITSSSAKHHILKLVELGIVELDRQQLIHGITATYYRKTLVTVSLGGLQGDEREVVTQNLLKEVQDDFFKKIKDFDQDSGHFSADIKTGVLHLTQSQADHLNEIIESFIEKHEEKNKETIPFVYSLVLYHG</sequence>
<accession>G8QYS7</accession>
<gene>
    <name evidence="2" type="ordered locus">SpiGrapes_1910</name>
</gene>
<dbReference type="InterPro" id="IPR036388">
    <property type="entry name" value="WH-like_DNA-bd_sf"/>
</dbReference>
<dbReference type="STRING" id="158190.SpiGrapes_1910"/>
<dbReference type="Proteomes" id="UP000005632">
    <property type="component" value="Chromosome"/>
</dbReference>
<dbReference type="InterPro" id="IPR011991">
    <property type="entry name" value="ArsR-like_HTH"/>
</dbReference>
<evidence type="ECO:0000313" key="3">
    <source>
        <dbReference type="Proteomes" id="UP000005632"/>
    </source>
</evidence>
<dbReference type="OrthoDB" id="158835at2"/>
<dbReference type="InterPro" id="IPR001845">
    <property type="entry name" value="HTH_ArsR_DNA-bd_dom"/>
</dbReference>
<dbReference type="EMBL" id="CP003155">
    <property type="protein sequence ID" value="AEV29704.1"/>
    <property type="molecule type" value="Genomic_DNA"/>
</dbReference>